<dbReference type="InterPro" id="IPR018247">
    <property type="entry name" value="EF_Hand_1_Ca_BS"/>
</dbReference>
<dbReference type="Pfam" id="PF07554">
    <property type="entry name" value="FIVAR"/>
    <property type="match status" value="1"/>
</dbReference>
<dbReference type="SUPFAM" id="SSF49384">
    <property type="entry name" value="Carbohydrate-binding domain"/>
    <property type="match status" value="1"/>
</dbReference>
<evidence type="ECO:0000313" key="5">
    <source>
        <dbReference type="EMBL" id="OXM87227.1"/>
    </source>
</evidence>
<dbReference type="Gene3D" id="1.10.1330.10">
    <property type="entry name" value="Dockerin domain"/>
    <property type="match status" value="1"/>
</dbReference>
<dbReference type="Pfam" id="PF20578">
    <property type="entry name" value="aBig_2"/>
    <property type="match status" value="2"/>
</dbReference>
<dbReference type="InterPro" id="IPR016134">
    <property type="entry name" value="Dockerin_dom"/>
</dbReference>
<dbReference type="Gene3D" id="2.60.120.200">
    <property type="match status" value="1"/>
</dbReference>
<dbReference type="SUPFAM" id="SSF75005">
    <property type="entry name" value="Arabinanase/levansucrase/invertase"/>
    <property type="match status" value="1"/>
</dbReference>
<dbReference type="InterPro" id="IPR003343">
    <property type="entry name" value="Big_2"/>
</dbReference>
<dbReference type="SUPFAM" id="SSF49899">
    <property type="entry name" value="Concanavalin A-like lectins/glucanases"/>
    <property type="match status" value="1"/>
</dbReference>
<dbReference type="Proteomes" id="UP000215509">
    <property type="component" value="Unassembled WGS sequence"/>
</dbReference>
<dbReference type="PANTHER" id="PTHR43301">
    <property type="entry name" value="ARABINAN ENDO-1,5-ALPHA-L-ARABINOSIDASE"/>
    <property type="match status" value="1"/>
</dbReference>
<feature type="transmembrane region" description="Helical" evidence="3">
    <location>
        <begin position="34"/>
        <end position="54"/>
    </location>
</feature>
<dbReference type="InterPro" id="IPR002105">
    <property type="entry name" value="Dockerin_1_rpt"/>
</dbReference>
<protein>
    <recommendedName>
        <fullName evidence="4">Dockerin domain-containing protein</fullName>
    </recommendedName>
</protein>
<evidence type="ECO:0000313" key="6">
    <source>
        <dbReference type="Proteomes" id="UP000215509"/>
    </source>
</evidence>
<dbReference type="OrthoDB" id="273314at2"/>
<dbReference type="CDD" id="cd08983">
    <property type="entry name" value="GH43_Bt3655-like"/>
    <property type="match status" value="1"/>
</dbReference>
<keyword evidence="3" id="KW-1133">Transmembrane helix</keyword>
<dbReference type="SUPFAM" id="SSF49373">
    <property type="entry name" value="Invasin/intimin cell-adhesion fragments"/>
    <property type="match status" value="1"/>
</dbReference>
<keyword evidence="2" id="KW-0326">Glycosidase</keyword>
<feature type="domain" description="Dockerin" evidence="4">
    <location>
        <begin position="1091"/>
        <end position="1155"/>
    </location>
</feature>
<dbReference type="InterPro" id="IPR050727">
    <property type="entry name" value="GH43_arabinanases"/>
</dbReference>
<dbReference type="CDD" id="cd08547">
    <property type="entry name" value="Type_II_cohesin"/>
    <property type="match status" value="1"/>
</dbReference>
<accession>A0A229UUE9</accession>
<keyword evidence="3" id="KW-0472">Membrane</keyword>
<keyword evidence="3" id="KW-0812">Transmembrane</keyword>
<dbReference type="InterPro" id="IPR013320">
    <property type="entry name" value="ConA-like_dom_sf"/>
</dbReference>
<keyword evidence="1" id="KW-0378">Hydrolase</keyword>
<dbReference type="Gene3D" id="2.60.40.1080">
    <property type="match status" value="1"/>
</dbReference>
<evidence type="ECO:0000256" key="1">
    <source>
        <dbReference type="ARBA" id="ARBA00022801"/>
    </source>
</evidence>
<evidence type="ECO:0000256" key="2">
    <source>
        <dbReference type="ARBA" id="ARBA00023295"/>
    </source>
</evidence>
<dbReference type="PROSITE" id="PS00018">
    <property type="entry name" value="EF_HAND_1"/>
    <property type="match status" value="2"/>
</dbReference>
<keyword evidence="6" id="KW-1185">Reference proteome</keyword>
<dbReference type="InterPro" id="IPR036439">
    <property type="entry name" value="Dockerin_dom_sf"/>
</dbReference>
<dbReference type="Pfam" id="PF13385">
    <property type="entry name" value="Laminin_G_3"/>
    <property type="match status" value="1"/>
</dbReference>
<dbReference type="AlphaFoldDB" id="A0A229UUE9"/>
<dbReference type="InterPro" id="IPR023296">
    <property type="entry name" value="Glyco_hydro_beta-prop_sf"/>
</dbReference>
<dbReference type="EMBL" id="NMQW01000008">
    <property type="protein sequence ID" value="OXM87227.1"/>
    <property type="molecule type" value="Genomic_DNA"/>
</dbReference>
<evidence type="ECO:0000256" key="3">
    <source>
        <dbReference type="SAM" id="Phobius"/>
    </source>
</evidence>
<dbReference type="InterPro" id="IPR008964">
    <property type="entry name" value="Invasin/intimin_cell_adhesion"/>
</dbReference>
<dbReference type="PANTHER" id="PTHR43301:SF3">
    <property type="entry name" value="ARABINAN ENDO-1,5-ALPHA-L-ARABINOSIDASE A-RELATED"/>
    <property type="match status" value="1"/>
</dbReference>
<sequence length="1155" mass="123752">MGVGYSTGYPAPLKSYDSNLEEVHMNRSSSKLTLHWFVIFSLVFGCLTTLAIPAPAASAAVADTDLLLHYDMMHMEGTRVKDQTGRFDGTWVNPQNAEWIQGSEAGAIGFTGDKSATSYIQLPEGILNGLTDITVSAMVNWKGTSAAEWLYALGQSDTKYMYFTPKYNADSSARFGIATNGWRNEVSAKASTLASNNWKLITTVLSGTDGTLTLYIDGAVAATGSTNGFTLDQIRNTSGPSGYIGKSMYTADPYFGGMVGDFKIYKRALSASEISGLQSELAQRNWKGLMVDYSANALDYSDFIGSNPGKEKISTNLQLPSSGKYGTTITWESQNQQVLTNDGVVNRPPADSGNQDVILIASITDGTTVVKKSFTVTVLRKLSAMESVTADAQALKVNNIGDVRGNLTLPVKGENGSTITWLSDNASVVSPSGEVHRPAHGSGDTTVKLTAKLSSDGGVLTKGFLAQVKELPAPQDYAGYVFSYFTGEGTSTGEQIYFALSQGNDPLHWQELNGGKPALTSHMGEKGLRDPFIIRSPEGDRFYLIATDLKMYGSGNWDAAQRTGSRSIMVWESKDLIHWSDQRMVQISPSSAGNTWAPEAYYDKTTGEYVVFWASKIYDNEAHTGSTYQKMMYTKTRDFYTFTEPAVYIDRGYSIIDTTMTGYGGQIFRITKDERSNTTSTPNGKFVFEEKGASIFDPNFTMVKEGIGKGSISQGEGPTIFKSNTENKWYLFIDEFGGRGYVPFETTDLSAGNWTLSSNYSLPSRPRHGTVLPVTQAEYDELLVQVPAVQQPSTDVRVTGIALESPAQALQPGMQAQLQAAVSPADAANKAVVWSSSREDVAKVDETGKVTALNEGTSYVTAATVDGGYLAVAEVKVSASGETGHASASFSGDSLVTAGQPFDVIYSLSGLSANTLAQDVTFTYDPSHLEWISAGSARDGVQIVHQKAAAGEVRLLAVYLGTASNGPSFKLSFRAKERLETVPSAIAAVNITVADASGKETGVQRAEHSFAIHGSGREALESLIAGAQAKHDAAVEGIRTGQYPKGSKAVLQSAINSAKSVAASPAATAEQIAQAIQQLNAAVQTFADSVNKHLQGDLNNDDKLSVGDLAVIAQNYGKTRQDADWASAQACDLNRDGKVDIEDLVAIANHILEPE</sequence>
<dbReference type="GO" id="GO:0004553">
    <property type="term" value="F:hydrolase activity, hydrolyzing O-glycosyl compounds"/>
    <property type="evidence" value="ECO:0007669"/>
    <property type="project" value="InterPro"/>
</dbReference>
<dbReference type="GO" id="GO:0030246">
    <property type="term" value="F:carbohydrate binding"/>
    <property type="evidence" value="ECO:0007669"/>
    <property type="project" value="InterPro"/>
</dbReference>
<dbReference type="Gene3D" id="2.60.40.680">
    <property type="match status" value="1"/>
</dbReference>
<proteinExistence type="predicted"/>
<evidence type="ECO:0000259" key="4">
    <source>
        <dbReference type="PROSITE" id="PS51766"/>
    </source>
</evidence>
<dbReference type="PROSITE" id="PS51766">
    <property type="entry name" value="DOCKERIN"/>
    <property type="match status" value="1"/>
</dbReference>
<dbReference type="Gene3D" id="2.115.10.20">
    <property type="entry name" value="Glycosyl hydrolase domain, family 43"/>
    <property type="match status" value="1"/>
</dbReference>
<comment type="caution">
    <text evidence="5">The sequence shown here is derived from an EMBL/GenBank/DDBJ whole genome shotgun (WGS) entry which is preliminary data.</text>
</comment>
<dbReference type="GO" id="GO:0000272">
    <property type="term" value="P:polysaccharide catabolic process"/>
    <property type="evidence" value="ECO:0007669"/>
    <property type="project" value="InterPro"/>
</dbReference>
<reference evidence="5 6" key="1">
    <citation type="submission" date="2017-07" db="EMBL/GenBank/DDBJ databases">
        <title>Genome sequencing and assembly of Paenibacillus rigui.</title>
        <authorList>
            <person name="Mayilraj S."/>
        </authorList>
    </citation>
    <scope>NUCLEOTIDE SEQUENCE [LARGE SCALE GENOMIC DNA]</scope>
    <source>
        <strain evidence="5 6">JCM 16352</strain>
    </source>
</reference>
<name>A0A229UUE9_9BACL</name>
<dbReference type="Pfam" id="PF00404">
    <property type="entry name" value="Dockerin_1"/>
    <property type="match status" value="1"/>
</dbReference>
<dbReference type="SMART" id="SM00635">
    <property type="entry name" value="BID_2"/>
    <property type="match status" value="1"/>
</dbReference>
<dbReference type="CDD" id="cd14254">
    <property type="entry name" value="Dockerin_II"/>
    <property type="match status" value="1"/>
</dbReference>
<dbReference type="SUPFAM" id="SSF63446">
    <property type="entry name" value="Type I dockerin domain"/>
    <property type="match status" value="1"/>
</dbReference>
<gene>
    <name evidence="5" type="ORF">CF651_06160</name>
</gene>
<dbReference type="Pfam" id="PF02368">
    <property type="entry name" value="Big_2"/>
    <property type="match status" value="1"/>
</dbReference>
<dbReference type="InterPro" id="IPR046780">
    <property type="entry name" value="aBig_2"/>
</dbReference>
<organism evidence="5 6">
    <name type="scientific">Paenibacillus rigui</name>
    <dbReference type="NCBI Taxonomy" id="554312"/>
    <lineage>
        <taxon>Bacteria</taxon>
        <taxon>Bacillati</taxon>
        <taxon>Bacillota</taxon>
        <taxon>Bacilli</taxon>
        <taxon>Bacillales</taxon>
        <taxon>Paenibacillaceae</taxon>
        <taxon>Paenibacillus</taxon>
    </lineage>
</organism>
<dbReference type="Gene3D" id="1.20.1270.90">
    <property type="entry name" value="AF1782-like"/>
    <property type="match status" value="1"/>
</dbReference>
<dbReference type="InterPro" id="IPR008965">
    <property type="entry name" value="CBM2/CBM3_carb-bd_dom_sf"/>
</dbReference>